<feature type="domain" description="Transketolase N-terminal" evidence="4">
    <location>
        <begin position="43"/>
        <end position="289"/>
    </location>
</feature>
<evidence type="ECO:0000256" key="2">
    <source>
        <dbReference type="ARBA" id="ARBA00007131"/>
    </source>
</evidence>
<gene>
    <name evidence="5" type="ORF">RN606_00530</name>
</gene>
<dbReference type="GO" id="GO:0000287">
    <property type="term" value="F:magnesium ion binding"/>
    <property type="evidence" value="ECO:0007669"/>
    <property type="project" value="UniProtKB-ARBA"/>
</dbReference>
<dbReference type="RefSeq" id="WP_313498739.1">
    <property type="nucleotide sequence ID" value="NZ_CP134879.1"/>
</dbReference>
<keyword evidence="6" id="KW-1185">Reference proteome</keyword>
<dbReference type="PANTHER" id="PTHR47514:SF1">
    <property type="entry name" value="TRANSKETOLASE N-TERMINAL SECTION-RELATED"/>
    <property type="match status" value="1"/>
</dbReference>
<reference evidence="5 6" key="1">
    <citation type="submission" date="2023-09" db="EMBL/GenBank/DDBJ databases">
        <title>Demequina sp. a novel bacteria isolated from Capsicum annuum.</title>
        <authorList>
            <person name="Humaira Z."/>
            <person name="Lee J."/>
            <person name="Cho D."/>
        </authorList>
    </citation>
    <scope>NUCLEOTIDE SEQUENCE [LARGE SCALE GENOMIC DNA]</scope>
    <source>
        <strain evidence="5 6">OYTSA14</strain>
    </source>
</reference>
<evidence type="ECO:0000256" key="1">
    <source>
        <dbReference type="ARBA" id="ARBA00001964"/>
    </source>
</evidence>
<sequence>MTVEEDLVPEVHVEDVPKDVFSVIGRVPEGATREEAIAFLRDAARAVRKRDIQMVSAAGLGHIGGEYSVIDILVTLYLHSLRMGPELLGDPERDRFILSKGHAAAALYTTLAAAGFIDPDDLSTFMQPLSQLNGHPARTKIAAVEASTGPLGHGLPIAVGTAIAGKIDGSARRTFVVTGDGELQEGSNWEAMMTAGNHGLANLCVIVDRNRLQQGAKVEDTNDLEPLPDKLRAFGMEVVELTGHDHGALMDAFAQVPAASGKPTAIIAHTVKGNPISFMSNNVAWHHKVPTPEQVAQAIEELEQS</sequence>
<dbReference type="SUPFAM" id="SSF52518">
    <property type="entry name" value="Thiamin diphosphate-binding fold (THDP-binding)"/>
    <property type="match status" value="1"/>
</dbReference>
<accession>A0AA96F5V2</accession>
<dbReference type="Gene3D" id="3.40.50.970">
    <property type="match status" value="1"/>
</dbReference>
<comment type="similarity">
    <text evidence="2">Belongs to the transketolase family.</text>
</comment>
<dbReference type="AlphaFoldDB" id="A0AA96F5V2"/>
<proteinExistence type="inferred from homology"/>
<protein>
    <submittedName>
        <fullName evidence="5">Transketolase</fullName>
    </submittedName>
</protein>
<dbReference type="PANTHER" id="PTHR47514">
    <property type="entry name" value="TRANSKETOLASE N-TERMINAL SECTION-RELATED"/>
    <property type="match status" value="1"/>
</dbReference>
<evidence type="ECO:0000313" key="5">
    <source>
        <dbReference type="EMBL" id="WNM24666.1"/>
    </source>
</evidence>
<evidence type="ECO:0000256" key="3">
    <source>
        <dbReference type="ARBA" id="ARBA00023052"/>
    </source>
</evidence>
<evidence type="ECO:0000259" key="4">
    <source>
        <dbReference type="Pfam" id="PF00456"/>
    </source>
</evidence>
<dbReference type="CDD" id="cd02012">
    <property type="entry name" value="TPP_TK"/>
    <property type="match status" value="1"/>
</dbReference>
<name>A0AA96F5V2_9MICO</name>
<comment type="cofactor">
    <cofactor evidence="1">
        <name>thiamine diphosphate</name>
        <dbReference type="ChEBI" id="CHEBI:58937"/>
    </cofactor>
</comment>
<organism evidence="5 6">
    <name type="scientific">Demequina capsici</name>
    <dbReference type="NCBI Taxonomy" id="3075620"/>
    <lineage>
        <taxon>Bacteria</taxon>
        <taxon>Bacillati</taxon>
        <taxon>Actinomycetota</taxon>
        <taxon>Actinomycetes</taxon>
        <taxon>Micrococcales</taxon>
        <taxon>Demequinaceae</taxon>
        <taxon>Demequina</taxon>
    </lineage>
</organism>
<dbReference type="Pfam" id="PF00456">
    <property type="entry name" value="Transketolase_N"/>
    <property type="match status" value="1"/>
</dbReference>
<dbReference type="InterPro" id="IPR029061">
    <property type="entry name" value="THDP-binding"/>
</dbReference>
<dbReference type="EMBL" id="CP134879">
    <property type="protein sequence ID" value="WNM24666.1"/>
    <property type="molecule type" value="Genomic_DNA"/>
</dbReference>
<evidence type="ECO:0000313" key="6">
    <source>
        <dbReference type="Proteomes" id="UP001304125"/>
    </source>
</evidence>
<keyword evidence="3" id="KW-0786">Thiamine pyrophosphate</keyword>
<dbReference type="Proteomes" id="UP001304125">
    <property type="component" value="Chromosome"/>
</dbReference>
<dbReference type="InterPro" id="IPR005474">
    <property type="entry name" value="Transketolase_N"/>
</dbReference>